<dbReference type="EMBL" id="CAUYUJ010011159">
    <property type="protein sequence ID" value="CAK0831241.1"/>
    <property type="molecule type" value="Genomic_DNA"/>
</dbReference>
<keyword evidence="2" id="KW-1185">Reference proteome</keyword>
<evidence type="ECO:0000313" key="2">
    <source>
        <dbReference type="Proteomes" id="UP001189429"/>
    </source>
</evidence>
<proteinExistence type="predicted"/>
<sequence length="169" mass="18946">MLCHLALIACSAMPSRTRVADALRKPTNAPLREEWIRAELEATAADYIARDDGRRWQPTRRDFERDIDMSKNSAPGPDGIPIGAWRALGYPAANLLHQAYREIVESEDVEAIGDSYPEFNETVMVFLPKTLVGKDGDEAERTRPLNITNTDNRLMANTVRLRIGPASIR</sequence>
<comment type="caution">
    <text evidence="1">The sequence shown here is derived from an EMBL/GenBank/DDBJ whole genome shotgun (WGS) entry which is preliminary data.</text>
</comment>
<gene>
    <name evidence="1" type="ORF">PCOR1329_LOCUS29607</name>
</gene>
<reference evidence="1" key="1">
    <citation type="submission" date="2023-10" db="EMBL/GenBank/DDBJ databases">
        <authorList>
            <person name="Chen Y."/>
            <person name="Shah S."/>
            <person name="Dougan E. K."/>
            <person name="Thang M."/>
            <person name="Chan C."/>
        </authorList>
    </citation>
    <scope>NUCLEOTIDE SEQUENCE [LARGE SCALE GENOMIC DNA]</scope>
</reference>
<dbReference type="Proteomes" id="UP001189429">
    <property type="component" value="Unassembled WGS sequence"/>
</dbReference>
<evidence type="ECO:0000313" key="1">
    <source>
        <dbReference type="EMBL" id="CAK0831241.1"/>
    </source>
</evidence>
<name>A0ABN9SHR8_9DINO</name>
<organism evidence="1 2">
    <name type="scientific">Prorocentrum cordatum</name>
    <dbReference type="NCBI Taxonomy" id="2364126"/>
    <lineage>
        <taxon>Eukaryota</taxon>
        <taxon>Sar</taxon>
        <taxon>Alveolata</taxon>
        <taxon>Dinophyceae</taxon>
        <taxon>Prorocentrales</taxon>
        <taxon>Prorocentraceae</taxon>
        <taxon>Prorocentrum</taxon>
    </lineage>
</organism>
<accession>A0ABN9SHR8</accession>
<protein>
    <submittedName>
        <fullName evidence="1">Uncharacterized protein</fullName>
    </submittedName>
</protein>